<feature type="compositionally biased region" description="Basic and acidic residues" evidence="1">
    <location>
        <begin position="73"/>
        <end position="85"/>
    </location>
</feature>
<accession>A0A6J4QMC6</accession>
<proteinExistence type="predicted"/>
<dbReference type="InterPro" id="IPR025959">
    <property type="entry name" value="Winged_HTH_dom"/>
</dbReference>
<sequence>MLDEEGQAELREALAGGTPPPGGGMWSGPKVARWIEEKIGSQKKVHAQRGWEYLRKVGMSPQVPRPSNAKGADPSEREAFKKVLR</sequence>
<organism evidence="3">
    <name type="scientific">uncultured Rubrobacteraceae bacterium</name>
    <dbReference type="NCBI Taxonomy" id="349277"/>
    <lineage>
        <taxon>Bacteria</taxon>
        <taxon>Bacillati</taxon>
        <taxon>Actinomycetota</taxon>
        <taxon>Rubrobacteria</taxon>
        <taxon>Rubrobacterales</taxon>
        <taxon>Rubrobacteraceae</taxon>
        <taxon>environmental samples</taxon>
    </lineage>
</organism>
<evidence type="ECO:0000313" key="3">
    <source>
        <dbReference type="EMBL" id="CAA9449156.1"/>
    </source>
</evidence>
<gene>
    <name evidence="3" type="ORF">AVDCRST_MAG58-802</name>
</gene>
<dbReference type="Pfam" id="PF13592">
    <property type="entry name" value="HTH_33"/>
    <property type="match status" value="1"/>
</dbReference>
<dbReference type="AlphaFoldDB" id="A0A6J4QMC6"/>
<evidence type="ECO:0000259" key="2">
    <source>
        <dbReference type="Pfam" id="PF13592"/>
    </source>
</evidence>
<reference evidence="3" key="1">
    <citation type="submission" date="2020-02" db="EMBL/GenBank/DDBJ databases">
        <authorList>
            <person name="Meier V. D."/>
        </authorList>
    </citation>
    <scope>NUCLEOTIDE SEQUENCE</scope>
    <source>
        <strain evidence="3">AVDCRST_MAG58</strain>
    </source>
</reference>
<name>A0A6J4QMC6_9ACTN</name>
<dbReference type="EMBL" id="CADCVF010000018">
    <property type="protein sequence ID" value="CAA9449156.1"/>
    <property type="molecule type" value="Genomic_DNA"/>
</dbReference>
<evidence type="ECO:0000256" key="1">
    <source>
        <dbReference type="SAM" id="MobiDB-lite"/>
    </source>
</evidence>
<protein>
    <recommendedName>
        <fullName evidence="2">Winged helix-turn helix domain-containing protein</fullName>
    </recommendedName>
</protein>
<feature type="region of interest" description="Disordered" evidence="1">
    <location>
        <begin position="1"/>
        <end position="29"/>
    </location>
</feature>
<feature type="domain" description="Winged helix-turn helix" evidence="2">
    <location>
        <begin position="23"/>
        <end position="82"/>
    </location>
</feature>
<feature type="region of interest" description="Disordered" evidence="1">
    <location>
        <begin position="58"/>
        <end position="85"/>
    </location>
</feature>